<protein>
    <submittedName>
        <fullName evidence="1">Uncharacterized protein</fullName>
    </submittedName>
</protein>
<organism evidence="1 2">
    <name type="scientific">Diutina rugosa</name>
    <name type="common">Yeast</name>
    <name type="synonym">Candida rugosa</name>
    <dbReference type="NCBI Taxonomy" id="5481"/>
    <lineage>
        <taxon>Eukaryota</taxon>
        <taxon>Fungi</taxon>
        <taxon>Dikarya</taxon>
        <taxon>Ascomycota</taxon>
        <taxon>Saccharomycotina</taxon>
        <taxon>Pichiomycetes</taxon>
        <taxon>Debaryomycetaceae</taxon>
        <taxon>Diutina</taxon>
    </lineage>
</organism>
<name>A0A642UXL5_DIURU</name>
<dbReference type="GeneID" id="54779043"/>
<dbReference type="RefSeq" id="XP_034014709.1">
    <property type="nucleotide sequence ID" value="XM_034156713.1"/>
</dbReference>
<dbReference type="EMBL" id="SWFT01000019">
    <property type="protein sequence ID" value="KAA8907703.1"/>
    <property type="molecule type" value="Genomic_DNA"/>
</dbReference>
<dbReference type="OMA" id="LDCKLYG"/>
<proteinExistence type="predicted"/>
<evidence type="ECO:0000313" key="2">
    <source>
        <dbReference type="Proteomes" id="UP000449547"/>
    </source>
</evidence>
<dbReference type="OrthoDB" id="2544694at2759"/>
<reference evidence="1 2" key="1">
    <citation type="submission" date="2019-07" db="EMBL/GenBank/DDBJ databases">
        <title>Genome assembly of two rare yeast pathogens: Diutina rugosa and Trichomonascus ciferrii.</title>
        <authorList>
            <person name="Mixao V."/>
            <person name="Saus E."/>
            <person name="Hansen A."/>
            <person name="Lass-Flor C."/>
            <person name="Gabaldon T."/>
        </authorList>
    </citation>
    <scope>NUCLEOTIDE SEQUENCE [LARGE SCALE GENOMIC DNA]</scope>
    <source>
        <strain evidence="1 2">CBS 613</strain>
    </source>
</reference>
<dbReference type="Gene3D" id="2.40.160.20">
    <property type="match status" value="1"/>
</dbReference>
<dbReference type="Pfam" id="PF11578">
    <property type="entry name" value="DUF3237"/>
    <property type="match status" value="1"/>
</dbReference>
<comment type="caution">
    <text evidence="1">The sequence shown here is derived from an EMBL/GenBank/DDBJ whole genome shotgun (WGS) entry which is preliminary data.</text>
</comment>
<dbReference type="AlphaFoldDB" id="A0A642UXL5"/>
<keyword evidence="2" id="KW-1185">Reference proteome</keyword>
<dbReference type="VEuPathDB" id="FungiDB:DIURU_000390"/>
<accession>A0A642UXL5</accession>
<dbReference type="Proteomes" id="UP000449547">
    <property type="component" value="Unassembled WGS sequence"/>
</dbReference>
<sequence length="186" mass="20568">MSESTALDPKVWPEQPPTVPKLVPVFVINLRIANDPQAVFHDQQVDKALTLARVVNGEIKTVKDNGIGELDASDITGFDDLALKLSANTARLDCKLYGKVADGSGVYITYPGVVQMRKVTTDVFERKATTSSFDDGYVTCNPSFAFDGAVADKYKWVLKENFIAKGRFVRDASDGLYVQYYVYALR</sequence>
<gene>
    <name evidence="1" type="ORF">DIURU_000390</name>
</gene>
<evidence type="ECO:0000313" key="1">
    <source>
        <dbReference type="EMBL" id="KAA8907703.1"/>
    </source>
</evidence>